<comment type="subcellular location">
    <subcellularLocation>
        <location evidence="1">Nucleus</location>
        <location evidence="1">Nucleolus</location>
    </subcellularLocation>
</comment>
<dbReference type="InterPro" id="IPR011545">
    <property type="entry name" value="DEAD/DEAH_box_helicase_dom"/>
</dbReference>
<protein>
    <recommendedName>
        <fullName evidence="3">RNA helicase</fullName>
        <ecNumber evidence="3">3.6.4.13</ecNumber>
    </recommendedName>
</protein>
<keyword evidence="6 13" id="KW-0547">Nucleotide-binding</keyword>
<dbReference type="PROSITE" id="PS51192">
    <property type="entry name" value="HELICASE_ATP_BIND_1"/>
    <property type="match status" value="1"/>
</dbReference>
<reference evidence="18" key="1">
    <citation type="submission" date="2018-12" db="EMBL/GenBank/DDBJ databases">
        <title>The complete genome of Metarhizium rileyi, a key fungal pathogen of Lepidoptera.</title>
        <authorList>
            <person name="Binneck E."/>
            <person name="Lastra C.C.L."/>
            <person name="Sosa-Gomez D.R."/>
        </authorList>
    </citation>
    <scope>NUCLEOTIDE SEQUENCE [LARGE SCALE GENOMIC DNA]</scope>
    <source>
        <strain evidence="18">Cep018-CH2</strain>
    </source>
</reference>
<evidence type="ECO:0000256" key="8">
    <source>
        <dbReference type="ARBA" id="ARBA00022806"/>
    </source>
</evidence>
<keyword evidence="4" id="KW-0690">Ribosome biogenesis</keyword>
<feature type="domain" description="Helicase ATP-binding" evidence="15">
    <location>
        <begin position="181"/>
        <end position="354"/>
    </location>
</feature>
<evidence type="ECO:0000256" key="7">
    <source>
        <dbReference type="ARBA" id="ARBA00022801"/>
    </source>
</evidence>
<dbReference type="SMART" id="SM00487">
    <property type="entry name" value="DEXDc"/>
    <property type="match status" value="1"/>
</dbReference>
<dbReference type="EMBL" id="SBHS01000057">
    <property type="protein sequence ID" value="TWU70923.1"/>
    <property type="molecule type" value="Genomic_DNA"/>
</dbReference>
<evidence type="ECO:0000256" key="12">
    <source>
        <dbReference type="ARBA" id="ARBA00047984"/>
    </source>
</evidence>
<dbReference type="InterPro" id="IPR044742">
    <property type="entry name" value="DEAD/DEAH_RhlB"/>
</dbReference>
<evidence type="ECO:0000259" key="16">
    <source>
        <dbReference type="PROSITE" id="PS51194"/>
    </source>
</evidence>
<dbReference type="InterPro" id="IPR014001">
    <property type="entry name" value="Helicase_ATP-bd"/>
</dbReference>
<dbReference type="CDD" id="cd18787">
    <property type="entry name" value="SF2_C_DEAD"/>
    <property type="match status" value="1"/>
</dbReference>
<dbReference type="PROSITE" id="PS00039">
    <property type="entry name" value="DEAD_ATP_HELICASE"/>
    <property type="match status" value="1"/>
</dbReference>
<dbReference type="InterPro" id="IPR001650">
    <property type="entry name" value="Helicase_C-like"/>
</dbReference>
<comment type="caution">
    <text evidence="17">The sequence shown here is derived from an EMBL/GenBank/DDBJ whole genome shotgun (WGS) entry which is preliminary data.</text>
</comment>
<comment type="function">
    <text evidence="11">ATP-dependent RNA helicase required for 60S ribosomal subunit synthesis. Involved in efficient pre-rRNA processing, predominantly at site A3, which is necessary for the normal formation of 25S and 5.8S rRNAs.</text>
</comment>
<comment type="similarity">
    <text evidence="2">Belongs to the DEAD box helicase family. DDX5/DBP2 subfamily.</text>
</comment>
<keyword evidence="8 13" id="KW-0347">Helicase</keyword>
<keyword evidence="5" id="KW-0698">rRNA processing</keyword>
<evidence type="ECO:0000256" key="9">
    <source>
        <dbReference type="ARBA" id="ARBA00022840"/>
    </source>
</evidence>
<dbReference type="PROSITE" id="PS51194">
    <property type="entry name" value="HELICASE_CTER"/>
    <property type="match status" value="1"/>
</dbReference>
<evidence type="ECO:0000313" key="18">
    <source>
        <dbReference type="Proteomes" id="UP000317257"/>
    </source>
</evidence>
<feature type="domain" description="Helicase C-terminal" evidence="16">
    <location>
        <begin position="391"/>
        <end position="540"/>
    </location>
</feature>
<evidence type="ECO:0000259" key="15">
    <source>
        <dbReference type="PROSITE" id="PS51192"/>
    </source>
</evidence>
<dbReference type="GO" id="GO:0016787">
    <property type="term" value="F:hydrolase activity"/>
    <property type="evidence" value="ECO:0007669"/>
    <property type="project" value="UniProtKB-KW"/>
</dbReference>
<dbReference type="Gene3D" id="3.40.50.300">
    <property type="entry name" value="P-loop containing nucleotide triphosphate hydrolases"/>
    <property type="match status" value="2"/>
</dbReference>
<keyword evidence="9 13" id="KW-0067">ATP-binding</keyword>
<evidence type="ECO:0000256" key="14">
    <source>
        <dbReference type="SAM" id="MobiDB-lite"/>
    </source>
</evidence>
<proteinExistence type="inferred from homology"/>
<accession>A0A5C6G4K5</accession>
<dbReference type="Pfam" id="PF00271">
    <property type="entry name" value="Helicase_C"/>
    <property type="match status" value="1"/>
</dbReference>
<dbReference type="GO" id="GO:0003724">
    <property type="term" value="F:RNA helicase activity"/>
    <property type="evidence" value="ECO:0007669"/>
    <property type="project" value="UniProtKB-EC"/>
</dbReference>
<feature type="region of interest" description="Disordered" evidence="14">
    <location>
        <begin position="1"/>
        <end position="105"/>
    </location>
</feature>
<evidence type="ECO:0000313" key="17">
    <source>
        <dbReference type="EMBL" id="TWU70923.1"/>
    </source>
</evidence>
<name>A0A5C6G4K5_METRR</name>
<dbReference type="SUPFAM" id="SSF52540">
    <property type="entry name" value="P-loop containing nucleoside triphosphate hydrolases"/>
    <property type="match status" value="1"/>
</dbReference>
<dbReference type="GO" id="GO:0003676">
    <property type="term" value="F:nucleic acid binding"/>
    <property type="evidence" value="ECO:0007669"/>
    <property type="project" value="InterPro"/>
</dbReference>
<organism evidence="17 18">
    <name type="scientific">Metarhizium rileyi (strain RCEF 4871)</name>
    <name type="common">Nomuraea rileyi</name>
    <dbReference type="NCBI Taxonomy" id="1649241"/>
    <lineage>
        <taxon>Eukaryota</taxon>
        <taxon>Fungi</taxon>
        <taxon>Dikarya</taxon>
        <taxon>Ascomycota</taxon>
        <taxon>Pezizomycotina</taxon>
        <taxon>Sordariomycetes</taxon>
        <taxon>Hypocreomycetidae</taxon>
        <taxon>Hypocreales</taxon>
        <taxon>Clavicipitaceae</taxon>
        <taxon>Metarhizium</taxon>
    </lineage>
</organism>
<evidence type="ECO:0000256" key="13">
    <source>
        <dbReference type="RuleBase" id="RU000492"/>
    </source>
</evidence>
<evidence type="ECO:0000256" key="5">
    <source>
        <dbReference type="ARBA" id="ARBA00022552"/>
    </source>
</evidence>
<dbReference type="Pfam" id="PF00270">
    <property type="entry name" value="DEAD"/>
    <property type="match status" value="1"/>
</dbReference>
<dbReference type="Proteomes" id="UP000317257">
    <property type="component" value="Unassembled WGS sequence"/>
</dbReference>
<dbReference type="InterPro" id="IPR027417">
    <property type="entry name" value="P-loop_NTPase"/>
</dbReference>
<sequence>MAATKHSIAEDESVQPRKKTKILDGDDVSEAQLKKQKKEKKKEKKEKNRKPENTDDGNFDDDNDDTKNAALESQRRAEKKAKKKAKKESRSKQAPVLNGETTSTAASGPYVQTISLSNISQADVDAFMSTNQISITDPRGETSSLRPITEFIHLPSTNLLEKTPSPFANFKVPTPIQAASWPSTLSGRDVVGVAETGSGKTMAFALPCVEFCSAIGKKGTKAVVVSPTRELAMQTYTQLASLAALARLKCVCLYGGSSKDEQRAMINRGADIIVATPGRLKDFMSDGTVDLSGCRFAVLDEADRMLDKGFEDDIKQILGACRARDQRQTLMFTATWPQSVQALASTFMVDPVKITIGSGGKETENGSVELQANARISQRVEVVDPKDKEFRLLQILKQHQQGKQKNDRILVFCLYKKEATRIEGFLSRKGVRVGGIHGDLKQEQRTRSLEAFKTGQTPVLVATDVAARGLDIPEVKLVINVTFPLTIEDYVHRIGRTGRAGNTGEAHTLFTIQDKAHSGSLVNILKGANQPVPDELLKFGTTVKKKTHDMYGSFFKDVDMTQKATKITFD</sequence>
<dbReference type="FunFam" id="3.40.50.300:FF:000008">
    <property type="entry name" value="ATP-dependent RNA helicase RhlB"/>
    <property type="match status" value="1"/>
</dbReference>
<comment type="catalytic activity">
    <reaction evidence="12">
        <text>ATP + H2O = ADP + phosphate + H(+)</text>
        <dbReference type="Rhea" id="RHEA:13065"/>
        <dbReference type="ChEBI" id="CHEBI:15377"/>
        <dbReference type="ChEBI" id="CHEBI:15378"/>
        <dbReference type="ChEBI" id="CHEBI:30616"/>
        <dbReference type="ChEBI" id="CHEBI:43474"/>
        <dbReference type="ChEBI" id="CHEBI:456216"/>
        <dbReference type="EC" id="3.6.4.13"/>
    </reaction>
</comment>
<evidence type="ECO:0000256" key="1">
    <source>
        <dbReference type="ARBA" id="ARBA00004604"/>
    </source>
</evidence>
<evidence type="ECO:0000256" key="2">
    <source>
        <dbReference type="ARBA" id="ARBA00009334"/>
    </source>
</evidence>
<dbReference type="SMART" id="SM00490">
    <property type="entry name" value="HELICc"/>
    <property type="match status" value="1"/>
</dbReference>
<keyword evidence="10" id="KW-0539">Nucleus</keyword>
<dbReference type="InterPro" id="IPR000629">
    <property type="entry name" value="RNA-helicase_DEAD-box_CS"/>
</dbReference>
<dbReference type="AlphaFoldDB" id="A0A5C6G4K5"/>
<evidence type="ECO:0000256" key="3">
    <source>
        <dbReference type="ARBA" id="ARBA00012552"/>
    </source>
</evidence>
<dbReference type="EC" id="3.6.4.13" evidence="3"/>
<evidence type="ECO:0000256" key="6">
    <source>
        <dbReference type="ARBA" id="ARBA00022741"/>
    </source>
</evidence>
<keyword evidence="7 13" id="KW-0378">Hydrolase</keyword>
<evidence type="ECO:0000256" key="10">
    <source>
        <dbReference type="ARBA" id="ARBA00023242"/>
    </source>
</evidence>
<feature type="compositionally biased region" description="Acidic residues" evidence="14">
    <location>
        <begin position="54"/>
        <end position="64"/>
    </location>
</feature>
<gene>
    <name evidence="17" type="primary">DBP3</name>
    <name evidence="17" type="ORF">ED733_000964</name>
</gene>
<feature type="compositionally biased region" description="Basic residues" evidence="14">
    <location>
        <begin position="34"/>
        <end position="44"/>
    </location>
</feature>
<dbReference type="GO" id="GO:0005524">
    <property type="term" value="F:ATP binding"/>
    <property type="evidence" value="ECO:0007669"/>
    <property type="project" value="UniProtKB-KW"/>
</dbReference>
<dbReference type="PANTHER" id="PTHR47958">
    <property type="entry name" value="ATP-DEPENDENT RNA HELICASE DBP3"/>
    <property type="match status" value="1"/>
</dbReference>
<evidence type="ECO:0000256" key="4">
    <source>
        <dbReference type="ARBA" id="ARBA00022517"/>
    </source>
</evidence>
<dbReference type="CDD" id="cd00268">
    <property type="entry name" value="DEADc"/>
    <property type="match status" value="1"/>
</dbReference>
<evidence type="ECO:0000256" key="11">
    <source>
        <dbReference type="ARBA" id="ARBA00037449"/>
    </source>
</evidence>
<feature type="compositionally biased region" description="Basic residues" evidence="14">
    <location>
        <begin position="77"/>
        <end position="89"/>
    </location>
</feature>